<dbReference type="PANTHER" id="PTHR43415">
    <property type="entry name" value="SPERMIDINE N(1)-ACETYLTRANSFERASE"/>
    <property type="match status" value="1"/>
</dbReference>
<feature type="domain" description="N-acetyltransferase" evidence="1">
    <location>
        <begin position="31"/>
        <end position="193"/>
    </location>
</feature>
<dbReference type="GO" id="GO:0016747">
    <property type="term" value="F:acyltransferase activity, transferring groups other than amino-acyl groups"/>
    <property type="evidence" value="ECO:0007669"/>
    <property type="project" value="InterPro"/>
</dbReference>
<keyword evidence="3" id="KW-1185">Reference proteome</keyword>
<proteinExistence type="predicted"/>
<dbReference type="SUPFAM" id="SSF55729">
    <property type="entry name" value="Acyl-CoA N-acyltransferases (Nat)"/>
    <property type="match status" value="1"/>
</dbReference>
<evidence type="ECO:0000259" key="1">
    <source>
        <dbReference type="PROSITE" id="PS51186"/>
    </source>
</evidence>
<dbReference type="Proteomes" id="UP000318102">
    <property type="component" value="Unassembled WGS sequence"/>
</dbReference>
<organism evidence="2 3">
    <name type="scientific">Paenibacillus agilis</name>
    <dbReference type="NCBI Taxonomy" id="3020863"/>
    <lineage>
        <taxon>Bacteria</taxon>
        <taxon>Bacillati</taxon>
        <taxon>Bacillota</taxon>
        <taxon>Bacilli</taxon>
        <taxon>Bacillales</taxon>
        <taxon>Paenibacillaceae</taxon>
        <taxon>Paenibacillus</taxon>
    </lineage>
</organism>
<gene>
    <name evidence="2" type="ORF">FPZ44_05265</name>
</gene>
<dbReference type="OrthoDB" id="9795206at2"/>
<dbReference type="EMBL" id="VNJK01000001">
    <property type="protein sequence ID" value="TVX92515.1"/>
    <property type="molecule type" value="Genomic_DNA"/>
</dbReference>
<sequence length="200" mass="23528">MHLVEALSEVLEATRGGMSVDHSYRVLTSRLLLRPLTEHDLEIVLRWRRHEHIRKWFQDDLTIDPKQQLTWYERYRQREDDMMFVAVVLDENKPIGAGSLYRINKLSRTAEFGRVFIGEADAQGMGYGEEIVRGITDFGIEMLSLRWIELFVKITNTNAIRTYTNCGYVHDRKYRPSNSRDLGSIVRMIRTAPPRWKGER</sequence>
<dbReference type="Gene3D" id="3.40.630.30">
    <property type="match status" value="1"/>
</dbReference>
<dbReference type="AlphaFoldDB" id="A0A559IY02"/>
<protein>
    <submittedName>
        <fullName evidence="2">GNAT family N-acetyltransferase</fullName>
    </submittedName>
</protein>
<dbReference type="PANTHER" id="PTHR43415:SF3">
    <property type="entry name" value="GNAT-FAMILY ACETYLTRANSFERASE"/>
    <property type="match status" value="1"/>
</dbReference>
<accession>A0A559IY02</accession>
<dbReference type="PROSITE" id="PS51186">
    <property type="entry name" value="GNAT"/>
    <property type="match status" value="1"/>
</dbReference>
<evidence type="ECO:0000313" key="2">
    <source>
        <dbReference type="EMBL" id="TVX92515.1"/>
    </source>
</evidence>
<comment type="caution">
    <text evidence="2">The sequence shown here is derived from an EMBL/GenBank/DDBJ whole genome shotgun (WGS) entry which is preliminary data.</text>
</comment>
<name>A0A559IY02_9BACL</name>
<dbReference type="InterPro" id="IPR016181">
    <property type="entry name" value="Acyl_CoA_acyltransferase"/>
</dbReference>
<dbReference type="Pfam" id="PF13302">
    <property type="entry name" value="Acetyltransf_3"/>
    <property type="match status" value="1"/>
</dbReference>
<reference evidence="2 3" key="1">
    <citation type="submission" date="2019-07" db="EMBL/GenBank/DDBJ databases">
        <authorList>
            <person name="Kim J."/>
        </authorList>
    </citation>
    <scope>NUCLEOTIDE SEQUENCE [LARGE SCALE GENOMIC DNA]</scope>
    <source>
        <strain evidence="2 3">N4</strain>
    </source>
</reference>
<dbReference type="InterPro" id="IPR000182">
    <property type="entry name" value="GNAT_dom"/>
</dbReference>
<evidence type="ECO:0000313" key="3">
    <source>
        <dbReference type="Proteomes" id="UP000318102"/>
    </source>
</evidence>